<dbReference type="EMBL" id="MT144953">
    <property type="protein sequence ID" value="QJI01819.1"/>
    <property type="molecule type" value="Genomic_DNA"/>
</dbReference>
<proteinExistence type="predicted"/>
<name>A0A6M3XV57_9ZZZZ</name>
<protein>
    <submittedName>
        <fullName evidence="1">Uncharacterized protein</fullName>
    </submittedName>
</protein>
<sequence>MADRILVWSPSTHDAVFYLDEDYSPDALRIHAKDAPTLGDLVVDILDDGVSVMETGTNTIQKMTKTNGQIWYGTYSGTFQVGELVSGGSSGAYGEVISTASGMLEILHTTPTTAFTVTETITGATSLATATVDAWVAPQEYDTPETTARTSNARLGQGETLNEEAEDFGPDKPTLQKGSLVTLSILKSGGANGVTVQLELSKVT</sequence>
<gene>
    <name evidence="1" type="ORF">TM448B02799_0006</name>
</gene>
<accession>A0A6M3XV57</accession>
<dbReference type="AlphaFoldDB" id="A0A6M3XV57"/>
<evidence type="ECO:0000313" key="1">
    <source>
        <dbReference type="EMBL" id="QJI01819.1"/>
    </source>
</evidence>
<reference evidence="1" key="1">
    <citation type="submission" date="2020-03" db="EMBL/GenBank/DDBJ databases">
        <title>The deep terrestrial virosphere.</title>
        <authorList>
            <person name="Holmfeldt K."/>
            <person name="Nilsson E."/>
            <person name="Simone D."/>
            <person name="Lopez-Fernandez M."/>
            <person name="Wu X."/>
            <person name="de Brujin I."/>
            <person name="Lundin D."/>
            <person name="Andersson A."/>
            <person name="Bertilsson S."/>
            <person name="Dopson M."/>
        </authorList>
    </citation>
    <scope>NUCLEOTIDE SEQUENCE</scope>
    <source>
        <strain evidence="1">TM448B02799</strain>
    </source>
</reference>
<organism evidence="1">
    <name type="scientific">viral metagenome</name>
    <dbReference type="NCBI Taxonomy" id="1070528"/>
    <lineage>
        <taxon>unclassified sequences</taxon>
        <taxon>metagenomes</taxon>
        <taxon>organismal metagenomes</taxon>
    </lineage>
</organism>